<evidence type="ECO:0000313" key="3">
    <source>
        <dbReference type="Proteomes" id="UP000199208"/>
    </source>
</evidence>
<evidence type="ECO:0000256" key="1">
    <source>
        <dbReference type="SAM" id="SignalP"/>
    </source>
</evidence>
<reference evidence="2 3" key="1">
    <citation type="submission" date="2016-10" db="EMBL/GenBank/DDBJ databases">
        <authorList>
            <person name="de Groot N.N."/>
        </authorList>
    </citation>
    <scope>NUCLEOTIDE SEQUENCE [LARGE SCALE GENOMIC DNA]</scope>
    <source>
        <strain evidence="2 3">DSM 2784</strain>
    </source>
</reference>
<gene>
    <name evidence="2" type="ORF">SAMN03080599_02625</name>
</gene>
<keyword evidence="1" id="KW-0732">Signal</keyword>
<proteinExistence type="predicted"/>
<accession>A0A1G5S439</accession>
<sequence length="180" mass="19159">MTKKTIALLLAALMILTLGACSKNVASSTTNANYEGSLEDLMSAIYEINPVELKLGPTTTIDLGNADNLIYFLGLSDAEGIKEAVSSEPMMGSQAYSISLVRVEEGADIDTLKQNILDGINPRKWICVGADKVIVTNYGDIIAMIMTDSNLSATLTDDLYNAFAEAVGGETGKKLERAAE</sequence>
<protein>
    <submittedName>
        <fullName evidence="2">Uncharacterized protein</fullName>
    </submittedName>
</protein>
<dbReference type="RefSeq" id="WP_092592231.1">
    <property type="nucleotide sequence ID" value="NZ_FMWL01000016.1"/>
</dbReference>
<dbReference type="PROSITE" id="PS51257">
    <property type="entry name" value="PROKAR_LIPOPROTEIN"/>
    <property type="match status" value="1"/>
</dbReference>
<dbReference type="EMBL" id="FMWL01000016">
    <property type="protein sequence ID" value="SCZ81135.1"/>
    <property type="molecule type" value="Genomic_DNA"/>
</dbReference>
<feature type="chain" id="PRO_5039252874" evidence="1">
    <location>
        <begin position="23"/>
        <end position="180"/>
    </location>
</feature>
<dbReference type="STRING" id="1120920.SAMN03080599_02625"/>
<dbReference type="OrthoDB" id="1853584at2"/>
<name>A0A1G5S439_9FIRM</name>
<feature type="signal peptide" evidence="1">
    <location>
        <begin position="1"/>
        <end position="22"/>
    </location>
</feature>
<dbReference type="Proteomes" id="UP000199208">
    <property type="component" value="Unassembled WGS sequence"/>
</dbReference>
<dbReference type="AlphaFoldDB" id="A0A1G5S439"/>
<keyword evidence="3" id="KW-1185">Reference proteome</keyword>
<evidence type="ECO:0000313" key="2">
    <source>
        <dbReference type="EMBL" id="SCZ81135.1"/>
    </source>
</evidence>
<organism evidence="2 3">
    <name type="scientific">Acidaminobacter hydrogenoformans DSM 2784</name>
    <dbReference type="NCBI Taxonomy" id="1120920"/>
    <lineage>
        <taxon>Bacteria</taxon>
        <taxon>Bacillati</taxon>
        <taxon>Bacillota</taxon>
        <taxon>Clostridia</taxon>
        <taxon>Peptostreptococcales</taxon>
        <taxon>Acidaminobacteraceae</taxon>
        <taxon>Acidaminobacter</taxon>
    </lineage>
</organism>